<gene>
    <name evidence="6" type="ORF">E6O51_11940</name>
</gene>
<name>A0A4S4AMS9_9RHOO</name>
<dbReference type="AlphaFoldDB" id="A0A4S4AMS9"/>
<dbReference type="RefSeq" id="WP_136385207.1">
    <property type="nucleotide sequence ID" value="NZ_SSOD01000008.1"/>
</dbReference>
<protein>
    <submittedName>
        <fullName evidence="6">HU family DNA-binding protein</fullName>
    </submittedName>
</protein>
<dbReference type="SMART" id="SM00411">
    <property type="entry name" value="BHL"/>
    <property type="match status" value="1"/>
</dbReference>
<keyword evidence="7" id="KW-1185">Reference proteome</keyword>
<evidence type="ECO:0000256" key="2">
    <source>
        <dbReference type="ARBA" id="ARBA00010529"/>
    </source>
</evidence>
<proteinExistence type="inferred from homology"/>
<dbReference type="OrthoDB" id="9799835at2"/>
<dbReference type="CDD" id="cd00591">
    <property type="entry name" value="HU_IHF"/>
    <property type="match status" value="1"/>
</dbReference>
<dbReference type="Gene3D" id="4.10.520.10">
    <property type="entry name" value="IHF-like DNA-binding proteins"/>
    <property type="match status" value="1"/>
</dbReference>
<dbReference type="PRINTS" id="PR01727">
    <property type="entry name" value="DNABINDINGHU"/>
</dbReference>
<organism evidence="6 7">
    <name type="scientific">Pseudothauera rhizosphaerae</name>
    <dbReference type="NCBI Taxonomy" id="2565932"/>
    <lineage>
        <taxon>Bacteria</taxon>
        <taxon>Pseudomonadati</taxon>
        <taxon>Pseudomonadota</taxon>
        <taxon>Betaproteobacteria</taxon>
        <taxon>Rhodocyclales</taxon>
        <taxon>Zoogloeaceae</taxon>
        <taxon>Pseudothauera</taxon>
    </lineage>
</organism>
<evidence type="ECO:0000256" key="3">
    <source>
        <dbReference type="ARBA" id="ARBA00023067"/>
    </source>
</evidence>
<reference evidence="6 7" key="1">
    <citation type="submission" date="2019-04" db="EMBL/GenBank/DDBJ databases">
        <title>Azoarcus rhizosphaerae sp. nov. isolated from rhizosphere of Ficus religiosa.</title>
        <authorList>
            <person name="Lin S.-Y."/>
            <person name="Hameed A."/>
            <person name="Hsu Y.-H."/>
            <person name="Young C.-C."/>
        </authorList>
    </citation>
    <scope>NUCLEOTIDE SEQUENCE [LARGE SCALE GENOMIC DNA]</scope>
    <source>
        <strain evidence="6 7">CC-YHH848</strain>
    </source>
</reference>
<comment type="function">
    <text evidence="1">Histone-like DNA-binding protein which is capable of wrapping DNA to stabilize it, and thus to prevent its denaturation under extreme environmental conditions.</text>
</comment>
<dbReference type="InterPro" id="IPR000119">
    <property type="entry name" value="Hist_DNA-bd"/>
</dbReference>
<dbReference type="PANTHER" id="PTHR33175">
    <property type="entry name" value="DNA-BINDING PROTEIN HU"/>
    <property type="match status" value="1"/>
</dbReference>
<dbReference type="PANTHER" id="PTHR33175:SF12">
    <property type="entry name" value="DNA-BINDING PROTEIN HU-ALPHA"/>
    <property type="match status" value="1"/>
</dbReference>
<keyword evidence="4 6" id="KW-0238">DNA-binding</keyword>
<dbReference type="GO" id="GO:0003677">
    <property type="term" value="F:DNA binding"/>
    <property type="evidence" value="ECO:0007669"/>
    <property type="project" value="UniProtKB-KW"/>
</dbReference>
<evidence type="ECO:0000313" key="6">
    <source>
        <dbReference type="EMBL" id="THF60933.1"/>
    </source>
</evidence>
<dbReference type="GO" id="GO:0005829">
    <property type="term" value="C:cytosol"/>
    <property type="evidence" value="ECO:0007669"/>
    <property type="project" value="TreeGrafter"/>
</dbReference>
<dbReference type="Pfam" id="PF00216">
    <property type="entry name" value="Bac_DNA_binding"/>
    <property type="match status" value="1"/>
</dbReference>
<evidence type="ECO:0000313" key="7">
    <source>
        <dbReference type="Proteomes" id="UP000307956"/>
    </source>
</evidence>
<dbReference type="EMBL" id="SSOD01000008">
    <property type="protein sequence ID" value="THF60933.1"/>
    <property type="molecule type" value="Genomic_DNA"/>
</dbReference>
<comment type="caution">
    <text evidence="6">The sequence shown here is derived from an EMBL/GenBank/DDBJ whole genome shotgun (WGS) entry which is preliminary data.</text>
</comment>
<evidence type="ECO:0000256" key="4">
    <source>
        <dbReference type="ARBA" id="ARBA00023125"/>
    </source>
</evidence>
<evidence type="ECO:0000256" key="1">
    <source>
        <dbReference type="ARBA" id="ARBA00003819"/>
    </source>
</evidence>
<dbReference type="GO" id="GO:0030261">
    <property type="term" value="P:chromosome condensation"/>
    <property type="evidence" value="ECO:0007669"/>
    <property type="project" value="UniProtKB-KW"/>
</dbReference>
<dbReference type="Proteomes" id="UP000307956">
    <property type="component" value="Unassembled WGS sequence"/>
</dbReference>
<comment type="similarity">
    <text evidence="2 5">Belongs to the bacterial histone-like protein family.</text>
</comment>
<dbReference type="GO" id="GO:0030527">
    <property type="term" value="F:structural constituent of chromatin"/>
    <property type="evidence" value="ECO:0007669"/>
    <property type="project" value="InterPro"/>
</dbReference>
<evidence type="ECO:0000256" key="5">
    <source>
        <dbReference type="RuleBase" id="RU003939"/>
    </source>
</evidence>
<keyword evidence="3" id="KW-0226">DNA condensation</keyword>
<accession>A0A4S4AMS9</accession>
<sequence length="90" mass="9787">MNNPFRYRLSDGREVETQARRVLEVQADAIVEHLATGGRDATLPGLGKLKLSARITRTGRNPQTGEPVQIPARVVVKFAPAKALTDAINP</sequence>
<dbReference type="InterPro" id="IPR010992">
    <property type="entry name" value="IHF-like_DNA-bd_dom_sf"/>
</dbReference>
<dbReference type="SUPFAM" id="SSF47729">
    <property type="entry name" value="IHF-like DNA-binding proteins"/>
    <property type="match status" value="1"/>
</dbReference>